<dbReference type="FunFam" id="3.20.20.100:FF:000015">
    <property type="entry name" value="Oxidoreductase, aldo/keto reductase family"/>
    <property type="match status" value="1"/>
</dbReference>
<dbReference type="KEGG" id="aten:116290472"/>
<dbReference type="PANTHER" id="PTHR43827">
    <property type="entry name" value="2,5-DIKETO-D-GLUCONIC ACID REDUCTASE"/>
    <property type="match status" value="1"/>
</dbReference>
<accession>A0A6P8HCK0</accession>
<dbReference type="PROSITE" id="PS00063">
    <property type="entry name" value="ALDOKETO_REDUCTASE_3"/>
    <property type="match status" value="1"/>
</dbReference>
<dbReference type="InterPro" id="IPR023210">
    <property type="entry name" value="NADP_OxRdtase_dom"/>
</dbReference>
<dbReference type="Pfam" id="PF00248">
    <property type="entry name" value="Aldo_ket_red"/>
    <property type="match status" value="1"/>
</dbReference>
<dbReference type="GO" id="GO:0016491">
    <property type="term" value="F:oxidoreductase activity"/>
    <property type="evidence" value="ECO:0007669"/>
    <property type="project" value="UniProtKB-KW"/>
</dbReference>
<dbReference type="InParanoid" id="A0A6P8HCK0"/>
<evidence type="ECO:0000313" key="5">
    <source>
        <dbReference type="RefSeq" id="XP_031553366.1"/>
    </source>
</evidence>
<feature type="domain" description="NADP-dependent oxidoreductase" evidence="3">
    <location>
        <begin position="82"/>
        <end position="317"/>
    </location>
</feature>
<dbReference type="RefSeq" id="XP_031553366.1">
    <property type="nucleotide sequence ID" value="XM_031697506.1"/>
</dbReference>
<evidence type="ECO:0000256" key="1">
    <source>
        <dbReference type="ARBA" id="ARBA00007905"/>
    </source>
</evidence>
<dbReference type="PRINTS" id="PR00069">
    <property type="entry name" value="ALDKETRDTASE"/>
</dbReference>
<dbReference type="Gene3D" id="3.20.20.100">
    <property type="entry name" value="NADP-dependent oxidoreductase domain"/>
    <property type="match status" value="1"/>
</dbReference>
<sequence>MSCSRKLFFKRLVLDALRPSRVVQRQKFIVRHVLDKAFSSSSSSGTKEKKSDDHNHVRLNISSTLLLNDNVPIPRFGLGVYDIDPKQTKQAVLWALESGYRQIDTAARYNNEKCVGQAIKESKLNREELFVVTKVYHVDHGYDETLRAFDKSLNFLGLDFVDLYLIHFPVPGSVVQTWKAMIKLKEIGLIRSIGVSNFNIHHLEALSQESSVIPSVNQIEVHPYLQERRLVDYCKEKGIAVQVYSPLTRGKKLNDPVLKGIAKECNRSPAQVLLRWCIQKGFICIPKSFHYDRIKENIEIFEFKIEQPHMNMLDGLDEGFRTGRDKILSPWDG</sequence>
<gene>
    <name evidence="5" type="primary">LOC116290472</name>
</gene>
<dbReference type="AlphaFoldDB" id="A0A6P8HCK0"/>
<keyword evidence="4" id="KW-1185">Reference proteome</keyword>
<proteinExistence type="inferred from homology"/>
<dbReference type="GeneID" id="116290472"/>
<dbReference type="CDD" id="cd19071">
    <property type="entry name" value="AKR_AKR1-5-like"/>
    <property type="match status" value="1"/>
</dbReference>
<dbReference type="PANTHER" id="PTHR43827:SF13">
    <property type="entry name" value="ALDO_KETO REDUCTASE FAMILY PROTEIN"/>
    <property type="match status" value="1"/>
</dbReference>
<dbReference type="InterPro" id="IPR020471">
    <property type="entry name" value="AKR"/>
</dbReference>
<evidence type="ECO:0000313" key="4">
    <source>
        <dbReference type="Proteomes" id="UP000515163"/>
    </source>
</evidence>
<dbReference type="Proteomes" id="UP000515163">
    <property type="component" value="Unplaced"/>
</dbReference>
<dbReference type="InterPro" id="IPR036812">
    <property type="entry name" value="NAD(P)_OxRdtase_dom_sf"/>
</dbReference>
<dbReference type="SUPFAM" id="SSF51430">
    <property type="entry name" value="NAD(P)-linked oxidoreductase"/>
    <property type="match status" value="1"/>
</dbReference>
<protein>
    <submittedName>
        <fullName evidence="5">Uncharacterized protein LOC116290472</fullName>
    </submittedName>
</protein>
<evidence type="ECO:0000256" key="2">
    <source>
        <dbReference type="ARBA" id="ARBA00023002"/>
    </source>
</evidence>
<comment type="similarity">
    <text evidence="1">Belongs to the aldo/keto reductase family.</text>
</comment>
<name>A0A6P8HCK0_ACTTE</name>
<evidence type="ECO:0000259" key="3">
    <source>
        <dbReference type="Pfam" id="PF00248"/>
    </source>
</evidence>
<keyword evidence="2" id="KW-0560">Oxidoreductase</keyword>
<reference evidence="5" key="1">
    <citation type="submission" date="2025-08" db="UniProtKB">
        <authorList>
            <consortium name="RefSeq"/>
        </authorList>
    </citation>
    <scope>IDENTIFICATION</scope>
    <source>
        <tissue evidence="5">Tentacle</tissue>
    </source>
</reference>
<organism evidence="4 5">
    <name type="scientific">Actinia tenebrosa</name>
    <name type="common">Australian red waratah sea anemone</name>
    <dbReference type="NCBI Taxonomy" id="6105"/>
    <lineage>
        <taxon>Eukaryota</taxon>
        <taxon>Metazoa</taxon>
        <taxon>Cnidaria</taxon>
        <taxon>Anthozoa</taxon>
        <taxon>Hexacorallia</taxon>
        <taxon>Actiniaria</taxon>
        <taxon>Actiniidae</taxon>
        <taxon>Actinia</taxon>
    </lineage>
</organism>
<dbReference type="OrthoDB" id="416253at2759"/>
<dbReference type="InterPro" id="IPR018170">
    <property type="entry name" value="Aldo/ket_reductase_CS"/>
</dbReference>
<dbReference type="PROSITE" id="PS00062">
    <property type="entry name" value="ALDOKETO_REDUCTASE_2"/>
    <property type="match status" value="1"/>
</dbReference>